<accession>L0AA64</accession>
<evidence type="ECO:0000256" key="3">
    <source>
        <dbReference type="ARBA" id="ARBA00023274"/>
    </source>
</evidence>
<dbReference type="EMBL" id="CP003378">
    <property type="protein sequence ID" value="AFZ70314.1"/>
    <property type="molecule type" value="Genomic_DNA"/>
</dbReference>
<dbReference type="InterPro" id="IPR020574">
    <property type="entry name" value="Ribosomal_uS9_CS"/>
</dbReference>
<evidence type="ECO:0000313" key="7">
    <source>
        <dbReference type="Proteomes" id="UP000010469"/>
    </source>
</evidence>
<dbReference type="OrthoDB" id="52677at2157"/>
<evidence type="ECO:0000256" key="2">
    <source>
        <dbReference type="ARBA" id="ARBA00022980"/>
    </source>
</evidence>
<keyword evidence="7" id="KW-1185">Reference proteome</keyword>
<organism evidence="6 7">
    <name type="scientific">Caldisphaera lagunensis (strain DSM 15908 / JCM 11604 / ANMR 0165 / IC-154)</name>
    <dbReference type="NCBI Taxonomy" id="1056495"/>
    <lineage>
        <taxon>Archaea</taxon>
        <taxon>Thermoproteota</taxon>
        <taxon>Thermoprotei</taxon>
        <taxon>Acidilobales</taxon>
        <taxon>Caldisphaeraceae</taxon>
        <taxon>Caldisphaera</taxon>
    </lineage>
</organism>
<dbReference type="PANTHER" id="PTHR21569:SF16">
    <property type="entry name" value="RIBOSOMAL PROTEIN S16"/>
    <property type="match status" value="1"/>
</dbReference>
<dbReference type="NCBIfam" id="NF001749">
    <property type="entry name" value="PRK00474.1"/>
    <property type="match status" value="1"/>
</dbReference>
<name>L0AA64_CALLD</name>
<keyword evidence="3 4" id="KW-0687">Ribonucleoprotein</keyword>
<proteinExistence type="inferred from homology"/>
<dbReference type="KEGG" id="clg:Calag_0554"/>
<evidence type="ECO:0000256" key="4">
    <source>
        <dbReference type="RuleBase" id="RU003815"/>
    </source>
</evidence>
<dbReference type="InterPro" id="IPR014721">
    <property type="entry name" value="Ribsml_uS5_D2-typ_fold_subgr"/>
</dbReference>
<sequence>MSNANVIISTGKRKKAVATAIIKPGNGKVKVNGVPAEIIPNVMAKTKILEPILLVGKEIRNLIDIEVKVNGGGVMGQAAAIRTAIARGLVSYFKCNDNSEECQKRNEIAERIKQIFEEYDRSMLSGDYRRTEPEKYMRYGARRGWQTSYR</sequence>
<dbReference type="GO" id="GO:0006412">
    <property type="term" value="P:translation"/>
    <property type="evidence" value="ECO:0007669"/>
    <property type="project" value="InterPro"/>
</dbReference>
<dbReference type="GO" id="GO:0003723">
    <property type="term" value="F:RNA binding"/>
    <property type="evidence" value="ECO:0007669"/>
    <property type="project" value="TreeGrafter"/>
</dbReference>
<dbReference type="GO" id="GO:0003735">
    <property type="term" value="F:structural constituent of ribosome"/>
    <property type="evidence" value="ECO:0007669"/>
    <property type="project" value="InterPro"/>
</dbReference>
<dbReference type="Gene3D" id="3.30.230.10">
    <property type="match status" value="1"/>
</dbReference>
<dbReference type="InterPro" id="IPR000754">
    <property type="entry name" value="Ribosomal_uS9"/>
</dbReference>
<dbReference type="FunCoup" id="L0AA64">
    <property type="interactions" value="126"/>
</dbReference>
<dbReference type="GO" id="GO:0000462">
    <property type="term" value="P:maturation of SSU-rRNA from tricistronic rRNA transcript (SSU-rRNA, 5.8S rRNA, LSU-rRNA)"/>
    <property type="evidence" value="ECO:0007669"/>
    <property type="project" value="TreeGrafter"/>
</dbReference>
<comment type="similarity">
    <text evidence="1 4">Belongs to the universal ribosomal protein uS9 family.</text>
</comment>
<evidence type="ECO:0000256" key="1">
    <source>
        <dbReference type="ARBA" id="ARBA00005251"/>
    </source>
</evidence>
<dbReference type="SUPFAM" id="SSF54211">
    <property type="entry name" value="Ribosomal protein S5 domain 2-like"/>
    <property type="match status" value="1"/>
</dbReference>
<dbReference type="Proteomes" id="UP000010469">
    <property type="component" value="Chromosome"/>
</dbReference>
<reference evidence="7" key="1">
    <citation type="submission" date="2012-03" db="EMBL/GenBank/DDBJ databases">
        <title>Complete genome of Caldisphaera lagunensis DSM 15908.</title>
        <authorList>
            <person name="Lucas S."/>
            <person name="Copeland A."/>
            <person name="Lapidus A."/>
            <person name="Glavina del Rio T."/>
            <person name="Dalin E."/>
            <person name="Tice H."/>
            <person name="Bruce D."/>
            <person name="Goodwin L."/>
            <person name="Pitluck S."/>
            <person name="Peters L."/>
            <person name="Mikhailova N."/>
            <person name="Teshima H."/>
            <person name="Kyrpides N."/>
            <person name="Mavromatis K."/>
            <person name="Ivanova N."/>
            <person name="Brettin T."/>
            <person name="Detter J.C."/>
            <person name="Han C."/>
            <person name="Larimer F."/>
            <person name="Land M."/>
            <person name="Hauser L."/>
            <person name="Markowitz V."/>
            <person name="Cheng J.-F."/>
            <person name="Hugenholtz P."/>
            <person name="Woyke T."/>
            <person name="Wu D."/>
            <person name="Spring S."/>
            <person name="Schroeder M."/>
            <person name="Brambilla E."/>
            <person name="Klenk H.-P."/>
            <person name="Eisen J.A."/>
        </authorList>
    </citation>
    <scope>NUCLEOTIDE SEQUENCE [LARGE SCALE GENOMIC DNA]</scope>
    <source>
        <strain evidence="7">DSM 15908 / JCM 11604 / IC-154</strain>
    </source>
</reference>
<protein>
    <recommendedName>
        <fullName evidence="5">30S ribosomal protein S9</fullName>
    </recommendedName>
</protein>
<dbReference type="PANTHER" id="PTHR21569">
    <property type="entry name" value="RIBOSOMAL PROTEIN S9"/>
    <property type="match status" value="1"/>
</dbReference>
<dbReference type="InParanoid" id="L0AA64"/>
<dbReference type="HOGENOM" id="CLU_046483_4_0_2"/>
<keyword evidence="2 4" id="KW-0689">Ribosomal protein</keyword>
<gene>
    <name evidence="6" type="ordered locus">Calag_0554</name>
</gene>
<dbReference type="PROSITE" id="PS00360">
    <property type="entry name" value="RIBOSOMAL_S9"/>
    <property type="match status" value="1"/>
</dbReference>
<evidence type="ECO:0000313" key="6">
    <source>
        <dbReference type="EMBL" id="AFZ70314.1"/>
    </source>
</evidence>
<dbReference type="GO" id="GO:0022627">
    <property type="term" value="C:cytosolic small ribosomal subunit"/>
    <property type="evidence" value="ECO:0007669"/>
    <property type="project" value="TreeGrafter"/>
</dbReference>
<evidence type="ECO:0000256" key="5">
    <source>
        <dbReference type="RuleBase" id="RU003817"/>
    </source>
</evidence>
<dbReference type="AlphaFoldDB" id="L0AA64"/>
<dbReference type="STRING" id="1056495.Calag_0554"/>
<dbReference type="eggNOG" id="arCOG04243">
    <property type="taxonomic scope" value="Archaea"/>
</dbReference>
<dbReference type="Pfam" id="PF00380">
    <property type="entry name" value="Ribosomal_S9"/>
    <property type="match status" value="1"/>
</dbReference>
<dbReference type="InterPro" id="IPR020568">
    <property type="entry name" value="Ribosomal_Su5_D2-typ_SF"/>
</dbReference>